<dbReference type="PANTHER" id="PTHR13402:SF6">
    <property type="entry name" value="SECRETORY 16, ISOFORM I"/>
    <property type="match status" value="1"/>
</dbReference>
<dbReference type="GO" id="GO:0070973">
    <property type="term" value="P:protein localization to endoplasmic reticulum exit site"/>
    <property type="evidence" value="ECO:0007669"/>
    <property type="project" value="TreeGrafter"/>
</dbReference>
<comment type="similarity">
    <text evidence="2 6">Belongs to the SEC16 family.</text>
</comment>
<evidence type="ECO:0000256" key="3">
    <source>
        <dbReference type="ARBA" id="ARBA00022448"/>
    </source>
</evidence>
<feature type="domain" description="Sec16 Sec23-binding" evidence="8">
    <location>
        <begin position="419"/>
        <end position="510"/>
    </location>
</feature>
<dbReference type="EMBL" id="OE846735">
    <property type="protein sequence ID" value="CAD7610357.1"/>
    <property type="molecule type" value="Genomic_DNA"/>
</dbReference>
<keyword evidence="4 6" id="KW-0256">Endoplasmic reticulum</keyword>
<keyword evidence="6" id="KW-0472">Membrane</keyword>
<evidence type="ECO:0000256" key="2">
    <source>
        <dbReference type="ARBA" id="ARBA00005927"/>
    </source>
</evidence>
<dbReference type="GO" id="GO:0000139">
    <property type="term" value="C:Golgi membrane"/>
    <property type="evidence" value="ECO:0007669"/>
    <property type="project" value="UniProtKB-SubCell"/>
</dbReference>
<feature type="region of interest" description="Disordered" evidence="7">
    <location>
        <begin position="44"/>
        <end position="79"/>
    </location>
</feature>
<dbReference type="InterPro" id="IPR024340">
    <property type="entry name" value="Sec16_CCD"/>
</dbReference>
<keyword evidence="6" id="KW-0653">Protein transport</keyword>
<feature type="region of interest" description="Disordered" evidence="7">
    <location>
        <begin position="241"/>
        <end position="260"/>
    </location>
</feature>
<dbReference type="Pfam" id="PF12932">
    <property type="entry name" value="Sec16"/>
    <property type="match status" value="1"/>
</dbReference>
<sequence>MARSQYTTAQTWQGVSTLQHRHGKESVQYIVVQLLLVPARDRDRRRDPRQDYYSREYEDNPYYREQRSRPSSRSRPEYDDYRVRDYHAYSGYNYYGRQMQGYPYSAYYGYDLKYLEDLRRTNPVLYAEYYAKYLSPQAVAQGSYTEDRGSVHSGRSSANEERVVCDRDEEQGYFGPVPPLPVTERRGTSLQRVFDQWSSDKKEQLLSSVRNRYLKMAHYQANDYYRSSPLLADCDVRRGLDHTNSSGAGEPGSSTPQQLTPAKFSTAHVKGVMTARGQLLRVMPHYPLDGQSATVEIHDMQALPGLEDTRQELRDFPGPLVRASSSKNYLINFCTRKIKSAEKDPGLFDRGSVILLWRLLVVLLKQNGSIVGQDIAELLLSERSESNTSNHASHDAEETITNTATGPVKSEEELTGHFRELLLYGNTKEALEWAMSQGLWGHALFLASKMDARTHANVMMRFANGLTMNDPLQTLYQLMSGRQPAAVTDFQSCCTTNIFQTNSATFLNSDSGNWLNDKTFFNSDCGNWLNDTTFFNSDSGNWLNNTTFFNSDSGNWLNDTKFLNSDSGNWLNDTKFLNYDSGNWLNDTKFLNYDSENWLNDTTFLNSNSENWLNDTTFLNSDSGN</sequence>
<dbReference type="Gene3D" id="1.25.40.1030">
    <property type="match status" value="1"/>
</dbReference>
<keyword evidence="5 6" id="KW-0931">ER-Golgi transport</keyword>
<keyword evidence="6" id="KW-0333">Golgi apparatus</keyword>
<dbReference type="InterPro" id="IPR024298">
    <property type="entry name" value="Sec16_Sec23-bd"/>
</dbReference>
<dbReference type="GO" id="GO:0012507">
    <property type="term" value="C:ER to Golgi transport vesicle membrane"/>
    <property type="evidence" value="ECO:0007669"/>
    <property type="project" value="TreeGrafter"/>
</dbReference>
<dbReference type="PANTHER" id="PTHR13402">
    <property type="entry name" value="RGPR-RELATED"/>
    <property type="match status" value="1"/>
</dbReference>
<reference evidence="10" key="1">
    <citation type="submission" date="2020-11" db="EMBL/GenBank/DDBJ databases">
        <authorList>
            <person name="Tran Van P."/>
        </authorList>
    </citation>
    <scope>NUCLEOTIDE SEQUENCE</scope>
</reference>
<gene>
    <name evidence="10" type="ORF">TGEB3V08_LOCUS10712</name>
</gene>
<evidence type="ECO:0000256" key="1">
    <source>
        <dbReference type="ARBA" id="ARBA00004240"/>
    </source>
</evidence>
<accession>A0A7R9PRD7</accession>
<organism evidence="10">
    <name type="scientific">Timema genevievae</name>
    <name type="common">Walking stick</name>
    <dbReference type="NCBI Taxonomy" id="629358"/>
    <lineage>
        <taxon>Eukaryota</taxon>
        <taxon>Metazoa</taxon>
        <taxon>Ecdysozoa</taxon>
        <taxon>Arthropoda</taxon>
        <taxon>Hexapoda</taxon>
        <taxon>Insecta</taxon>
        <taxon>Pterygota</taxon>
        <taxon>Neoptera</taxon>
        <taxon>Polyneoptera</taxon>
        <taxon>Phasmatodea</taxon>
        <taxon>Timematodea</taxon>
        <taxon>Timematoidea</taxon>
        <taxon>Timematidae</taxon>
        <taxon>Timema</taxon>
    </lineage>
</organism>
<evidence type="ECO:0000259" key="9">
    <source>
        <dbReference type="Pfam" id="PF12932"/>
    </source>
</evidence>
<evidence type="ECO:0000256" key="7">
    <source>
        <dbReference type="SAM" id="MobiDB-lite"/>
    </source>
</evidence>
<evidence type="ECO:0000256" key="6">
    <source>
        <dbReference type="RuleBase" id="RU364101"/>
    </source>
</evidence>
<keyword evidence="3 6" id="KW-0813">Transport</keyword>
<dbReference type="GO" id="GO:0007030">
    <property type="term" value="P:Golgi organization"/>
    <property type="evidence" value="ECO:0007669"/>
    <property type="project" value="TreeGrafter"/>
</dbReference>
<proteinExistence type="inferred from homology"/>
<feature type="compositionally biased region" description="Polar residues" evidence="7">
    <location>
        <begin position="242"/>
        <end position="260"/>
    </location>
</feature>
<evidence type="ECO:0000256" key="5">
    <source>
        <dbReference type="ARBA" id="ARBA00022892"/>
    </source>
</evidence>
<dbReference type="GO" id="GO:0016192">
    <property type="term" value="P:vesicle-mediated transport"/>
    <property type="evidence" value="ECO:0007669"/>
    <property type="project" value="UniProtKB-KW"/>
</dbReference>
<protein>
    <recommendedName>
        <fullName evidence="6">Protein transport protein sec16</fullName>
    </recommendedName>
</protein>
<feature type="domain" description="Sec16 central conserved" evidence="9">
    <location>
        <begin position="291"/>
        <end position="368"/>
    </location>
</feature>
<evidence type="ECO:0000256" key="4">
    <source>
        <dbReference type="ARBA" id="ARBA00022824"/>
    </source>
</evidence>
<evidence type="ECO:0000313" key="10">
    <source>
        <dbReference type="EMBL" id="CAD7610357.1"/>
    </source>
</evidence>
<dbReference type="GO" id="GO:0070971">
    <property type="term" value="C:endoplasmic reticulum exit site"/>
    <property type="evidence" value="ECO:0007669"/>
    <property type="project" value="TreeGrafter"/>
</dbReference>
<dbReference type="Pfam" id="PF12931">
    <property type="entry name" value="TPR_Sec16"/>
    <property type="match status" value="1"/>
</dbReference>
<evidence type="ECO:0000259" key="8">
    <source>
        <dbReference type="Pfam" id="PF12931"/>
    </source>
</evidence>
<comment type="subcellular location">
    <subcellularLocation>
        <location evidence="1">Endoplasmic reticulum</location>
    </subcellularLocation>
    <subcellularLocation>
        <location evidence="6">Golgi apparatus membrane</location>
    </subcellularLocation>
</comment>
<name>A0A7R9PRD7_TIMGE</name>
<dbReference type="AlphaFoldDB" id="A0A7R9PRD7"/>
<dbReference type="GO" id="GO:0015031">
    <property type="term" value="P:protein transport"/>
    <property type="evidence" value="ECO:0007669"/>
    <property type="project" value="UniProtKB-KW"/>
</dbReference>